<dbReference type="PROSITE" id="PS50977">
    <property type="entry name" value="HTH_TETR_2"/>
    <property type="match status" value="1"/>
</dbReference>
<dbReference type="Proteomes" id="UP000321617">
    <property type="component" value="Unassembled WGS sequence"/>
</dbReference>
<dbReference type="GO" id="GO:0003700">
    <property type="term" value="F:DNA-binding transcription factor activity"/>
    <property type="evidence" value="ECO:0007669"/>
    <property type="project" value="TreeGrafter"/>
</dbReference>
<dbReference type="InterPro" id="IPR050109">
    <property type="entry name" value="HTH-type_TetR-like_transc_reg"/>
</dbReference>
<name>A0A562V9X6_9ACTN</name>
<keyword evidence="1" id="KW-0805">Transcription regulation</keyword>
<dbReference type="FunFam" id="1.10.10.60:FF:000141">
    <property type="entry name" value="TetR family transcriptional regulator"/>
    <property type="match status" value="1"/>
</dbReference>
<accession>A0A562V9X6</accession>
<dbReference type="InterPro" id="IPR001647">
    <property type="entry name" value="HTH_TetR"/>
</dbReference>
<evidence type="ECO:0000256" key="3">
    <source>
        <dbReference type="ARBA" id="ARBA00023163"/>
    </source>
</evidence>
<dbReference type="Pfam" id="PF00440">
    <property type="entry name" value="TetR_N"/>
    <property type="match status" value="1"/>
</dbReference>
<sequence length="191" mass="20760">MPEPTPAPRRLPRAARRDQILAAATRAFARTGYTDTAVDDITAEAGISKVILYRHFESKADLYRSVLDRTCTRLAESVGSRDHDAGSIPALVRAAAADPDGFRLLFRYAAREPEFAPYAQDLAGQSTQIALRQLVDEIPDPGWADWAARMAPVIAIEGTLAWLDAGEPEPETAARRIGHTVAALIDAARRA</sequence>
<evidence type="ECO:0000259" key="5">
    <source>
        <dbReference type="PROSITE" id="PS50977"/>
    </source>
</evidence>
<keyword evidence="3" id="KW-0804">Transcription</keyword>
<feature type="domain" description="HTH tetR-type" evidence="5">
    <location>
        <begin position="14"/>
        <end position="74"/>
    </location>
</feature>
<keyword evidence="7" id="KW-1185">Reference proteome</keyword>
<dbReference type="GO" id="GO:0045892">
    <property type="term" value="P:negative regulation of DNA-templated transcription"/>
    <property type="evidence" value="ECO:0007669"/>
    <property type="project" value="UniProtKB-ARBA"/>
</dbReference>
<gene>
    <name evidence="6" type="ORF">LX16_0378</name>
</gene>
<dbReference type="InterPro" id="IPR009057">
    <property type="entry name" value="Homeodomain-like_sf"/>
</dbReference>
<dbReference type="EMBL" id="VLLL01000005">
    <property type="protein sequence ID" value="TWJ14689.1"/>
    <property type="molecule type" value="Genomic_DNA"/>
</dbReference>
<dbReference type="Gene3D" id="1.10.357.10">
    <property type="entry name" value="Tetracycline Repressor, domain 2"/>
    <property type="match status" value="1"/>
</dbReference>
<protein>
    <submittedName>
        <fullName evidence="6">TetR family transcriptional regulator</fullName>
    </submittedName>
</protein>
<dbReference type="PANTHER" id="PTHR30055:SF234">
    <property type="entry name" value="HTH-TYPE TRANSCRIPTIONAL REGULATOR BETI"/>
    <property type="match status" value="1"/>
</dbReference>
<reference evidence="6 7" key="1">
    <citation type="journal article" date="2013" name="Stand. Genomic Sci.">
        <title>Genomic Encyclopedia of Type Strains, Phase I: The one thousand microbial genomes (KMG-I) project.</title>
        <authorList>
            <person name="Kyrpides N.C."/>
            <person name="Woyke T."/>
            <person name="Eisen J.A."/>
            <person name="Garrity G."/>
            <person name="Lilburn T.G."/>
            <person name="Beck B.J."/>
            <person name="Whitman W.B."/>
            <person name="Hugenholtz P."/>
            <person name="Klenk H.P."/>
        </authorList>
    </citation>
    <scope>NUCLEOTIDE SEQUENCE [LARGE SCALE GENOMIC DNA]</scope>
    <source>
        <strain evidence="6 7">DSM 45044</strain>
    </source>
</reference>
<dbReference type="SUPFAM" id="SSF46689">
    <property type="entry name" value="Homeodomain-like"/>
    <property type="match status" value="1"/>
</dbReference>
<dbReference type="AlphaFoldDB" id="A0A562V9X6"/>
<evidence type="ECO:0000313" key="6">
    <source>
        <dbReference type="EMBL" id="TWJ14689.1"/>
    </source>
</evidence>
<evidence type="ECO:0000256" key="1">
    <source>
        <dbReference type="ARBA" id="ARBA00023015"/>
    </source>
</evidence>
<keyword evidence="2 4" id="KW-0238">DNA-binding</keyword>
<evidence type="ECO:0000313" key="7">
    <source>
        <dbReference type="Proteomes" id="UP000321617"/>
    </source>
</evidence>
<comment type="caution">
    <text evidence="6">The sequence shown here is derived from an EMBL/GenBank/DDBJ whole genome shotgun (WGS) entry which is preliminary data.</text>
</comment>
<proteinExistence type="predicted"/>
<dbReference type="PANTHER" id="PTHR30055">
    <property type="entry name" value="HTH-TYPE TRANSCRIPTIONAL REGULATOR RUTR"/>
    <property type="match status" value="1"/>
</dbReference>
<dbReference type="RefSeq" id="WP_244615639.1">
    <property type="nucleotide sequence ID" value="NZ_BAABIJ010000001.1"/>
</dbReference>
<evidence type="ECO:0000256" key="2">
    <source>
        <dbReference type="ARBA" id="ARBA00023125"/>
    </source>
</evidence>
<organism evidence="6 7">
    <name type="scientific">Stackebrandtia albiflava</name>
    <dbReference type="NCBI Taxonomy" id="406432"/>
    <lineage>
        <taxon>Bacteria</taxon>
        <taxon>Bacillati</taxon>
        <taxon>Actinomycetota</taxon>
        <taxon>Actinomycetes</taxon>
        <taxon>Glycomycetales</taxon>
        <taxon>Glycomycetaceae</taxon>
        <taxon>Stackebrandtia</taxon>
    </lineage>
</organism>
<feature type="DNA-binding region" description="H-T-H motif" evidence="4">
    <location>
        <begin position="37"/>
        <end position="56"/>
    </location>
</feature>
<evidence type="ECO:0000256" key="4">
    <source>
        <dbReference type="PROSITE-ProRule" id="PRU00335"/>
    </source>
</evidence>
<dbReference type="PRINTS" id="PR00455">
    <property type="entry name" value="HTHTETR"/>
</dbReference>
<dbReference type="GO" id="GO:0000976">
    <property type="term" value="F:transcription cis-regulatory region binding"/>
    <property type="evidence" value="ECO:0007669"/>
    <property type="project" value="TreeGrafter"/>
</dbReference>